<feature type="signal peptide" evidence="1">
    <location>
        <begin position="1"/>
        <end position="31"/>
    </location>
</feature>
<keyword evidence="1" id="KW-0732">Signal</keyword>
<protein>
    <submittedName>
        <fullName evidence="2">Uncharacterized protein</fullName>
    </submittedName>
</protein>
<sequence length="89" mass="9262">MHLFRISASVLGRLLLILCAVLCGFSVPAFAQYNSTIFGPNVYVFDPTVSGSVINSDIVSISNSSVSSGQFSGSRAAVLFKPGAYSGVP</sequence>
<evidence type="ECO:0000256" key="1">
    <source>
        <dbReference type="SAM" id="SignalP"/>
    </source>
</evidence>
<reference evidence="2" key="2">
    <citation type="journal article" date="2024" name="Environ. Microbiol.">
        <title>Genome analysis and description of Tunturibacter gen. nov. expands the diversity of Terriglobia in tundra soils.</title>
        <authorList>
            <person name="Messyasz A."/>
            <person name="Mannisto M.K."/>
            <person name="Kerkhof L.J."/>
            <person name="Haggblom M.M."/>
        </authorList>
    </citation>
    <scope>NUCLEOTIDE SEQUENCE</scope>
    <source>
        <strain evidence="2">M8UP39</strain>
    </source>
</reference>
<organism evidence="2">
    <name type="scientific">Tunturiibacter gelidiferens</name>
    <dbReference type="NCBI Taxonomy" id="3069689"/>
    <lineage>
        <taxon>Bacteria</taxon>
        <taxon>Pseudomonadati</taxon>
        <taxon>Acidobacteriota</taxon>
        <taxon>Terriglobia</taxon>
        <taxon>Terriglobales</taxon>
        <taxon>Acidobacteriaceae</taxon>
        <taxon>Tunturiibacter</taxon>
    </lineage>
</organism>
<dbReference type="KEGG" id="tgi:RBB81_21145"/>
<accession>A0AAU7YZX1</accession>
<feature type="chain" id="PRO_5043571630" evidence="1">
    <location>
        <begin position="32"/>
        <end position="89"/>
    </location>
</feature>
<dbReference type="RefSeq" id="WP_353072053.1">
    <property type="nucleotide sequence ID" value="NZ_CP132938.1"/>
</dbReference>
<dbReference type="AlphaFoldDB" id="A0AAU7YZX1"/>
<evidence type="ECO:0000313" key="2">
    <source>
        <dbReference type="EMBL" id="XCB22057.1"/>
    </source>
</evidence>
<proteinExistence type="predicted"/>
<reference evidence="2" key="1">
    <citation type="submission" date="2023-08" db="EMBL/GenBank/DDBJ databases">
        <authorList>
            <person name="Messyasz A."/>
            <person name="Mannisto M.K."/>
            <person name="Kerkhof L.J."/>
            <person name="Haggblom M."/>
        </authorList>
    </citation>
    <scope>NUCLEOTIDE SEQUENCE</scope>
    <source>
        <strain evidence="2">M8UP39</strain>
    </source>
</reference>
<name>A0AAU7YZX1_9BACT</name>
<dbReference type="EMBL" id="CP132938">
    <property type="protein sequence ID" value="XCB22057.1"/>
    <property type="molecule type" value="Genomic_DNA"/>
</dbReference>
<gene>
    <name evidence="2" type="ORF">RBB81_21145</name>
</gene>